<dbReference type="InterPro" id="IPR008949">
    <property type="entry name" value="Isoprenoid_synthase_dom_sf"/>
</dbReference>
<comment type="caution">
    <text evidence="6">The sequence shown here is derived from an EMBL/GenBank/DDBJ whole genome shotgun (WGS) entry which is preliminary data.</text>
</comment>
<dbReference type="InterPro" id="IPR000092">
    <property type="entry name" value="Polyprenyl_synt"/>
</dbReference>
<feature type="compositionally biased region" description="Low complexity" evidence="5">
    <location>
        <begin position="377"/>
        <end position="393"/>
    </location>
</feature>
<gene>
    <name evidence="6" type="ORF">BDW59DRAFT_160503</name>
</gene>
<dbReference type="PANTHER" id="PTHR12001">
    <property type="entry name" value="GERANYLGERANYL PYROPHOSPHATE SYNTHASE"/>
    <property type="match status" value="1"/>
</dbReference>
<evidence type="ECO:0000313" key="6">
    <source>
        <dbReference type="EMBL" id="KAL2827214.1"/>
    </source>
</evidence>
<proteinExistence type="predicted"/>
<dbReference type="Gene3D" id="1.10.600.10">
    <property type="entry name" value="Farnesyl Diphosphate Synthase"/>
    <property type="match status" value="2"/>
</dbReference>
<evidence type="ECO:0000256" key="1">
    <source>
        <dbReference type="ARBA" id="ARBA00004721"/>
    </source>
</evidence>
<keyword evidence="2" id="KW-0808">Transferase</keyword>
<dbReference type="Pfam" id="PF19086">
    <property type="entry name" value="Terpene_syn_C_2"/>
    <property type="match status" value="1"/>
</dbReference>
<dbReference type="Proteomes" id="UP001610335">
    <property type="component" value="Unassembled WGS sequence"/>
</dbReference>
<evidence type="ECO:0000256" key="4">
    <source>
        <dbReference type="ARBA" id="ARBA00022842"/>
    </source>
</evidence>
<evidence type="ECO:0000256" key="3">
    <source>
        <dbReference type="ARBA" id="ARBA00022723"/>
    </source>
</evidence>
<protein>
    <submittedName>
        <fullName evidence="6">Isoprenoid synthase domain-containing protein</fullName>
    </submittedName>
</protein>
<name>A0ABR4IHG0_9EURO</name>
<dbReference type="EMBL" id="JBFXLS010000026">
    <property type="protein sequence ID" value="KAL2827214.1"/>
    <property type="molecule type" value="Genomic_DNA"/>
</dbReference>
<evidence type="ECO:0000256" key="5">
    <source>
        <dbReference type="SAM" id="MobiDB-lite"/>
    </source>
</evidence>
<organism evidence="6 7">
    <name type="scientific">Aspergillus cavernicola</name>
    <dbReference type="NCBI Taxonomy" id="176166"/>
    <lineage>
        <taxon>Eukaryota</taxon>
        <taxon>Fungi</taxon>
        <taxon>Dikarya</taxon>
        <taxon>Ascomycota</taxon>
        <taxon>Pezizomycotina</taxon>
        <taxon>Eurotiomycetes</taxon>
        <taxon>Eurotiomycetidae</taxon>
        <taxon>Eurotiales</taxon>
        <taxon>Aspergillaceae</taxon>
        <taxon>Aspergillus</taxon>
        <taxon>Aspergillus subgen. Nidulantes</taxon>
    </lineage>
</organism>
<keyword evidence="7" id="KW-1185">Reference proteome</keyword>
<dbReference type="SFLD" id="SFLDS00005">
    <property type="entry name" value="Isoprenoid_Synthase_Type_I"/>
    <property type="match status" value="1"/>
</dbReference>
<sequence length="716" mass="81167">MDEAINYCRHCRVVDPRSYKPPPVDLFCAYPMYVSNHENVAIEASRESLAVWNQAADEDMLSERGRVLHACLTPLGNYSAWAYPETLPDRLGYLTAFCDFAYYWDDVTDVLTPEKTDEVSQDLALVILSELKLGQQLEPNFKINKLGQGYIRECMAKDPKLGFEMVMSWQKHLSSAAKSTHNDMSFEQFLEHRYNEAGPLWATELGCWAANIECSREEKEEIHPIVRRASSAGVMANDYYSFIKEFDDHTRTGTLDRMQNGVGLLMREYGYTEEEARNIYRQEINKGEHDAMDRYAAWEKKPGPKSNEVRRYIIMTFQLVSGTVFWMAHAPRYHRDDLTTTAEDRATIIGKCKGPLRVLEGYPPPKGVKRVGSALDSSTTTNKRRSNTNNHNNQVDGGKESGFSSMALFTAPFVAAPSHVLEAPYEYINALQSKNMRNKFIDTLNSWLRVPSDSLQIVKNIVQMLHNSSLMLDDIEDISSLRRGQPATHIFYGTSQTINSANFTYVKTVHETTKLRNPKCIEIFINELSNLHRGQSLDLHWRHHASCPSTDDYIMMVDNKTGGLFRLMSRLMEAESSAAASSSSTSSLARLLSLTGRYYQIRDDYLNLTSADYTSKKGFCEDLDEGKFSLPLIHLLNHTPYPDRITSAIYNRACATKLKREVKQHILDAMESARTFEYVRDVLKHLHAEIMKSLGAVEAGLGTNIGARVLLLGLAL</sequence>
<evidence type="ECO:0000256" key="2">
    <source>
        <dbReference type="ARBA" id="ARBA00022679"/>
    </source>
</evidence>
<comment type="pathway">
    <text evidence="1">Secondary metabolite biosynthesis; terpenoid biosynthesis.</text>
</comment>
<dbReference type="SUPFAM" id="SSF48576">
    <property type="entry name" value="Terpenoid synthases"/>
    <property type="match status" value="2"/>
</dbReference>
<accession>A0ABR4IHG0</accession>
<dbReference type="InterPro" id="IPR033749">
    <property type="entry name" value="Polyprenyl_synt_CS"/>
</dbReference>
<evidence type="ECO:0000313" key="7">
    <source>
        <dbReference type="Proteomes" id="UP001610335"/>
    </source>
</evidence>
<dbReference type="PANTHER" id="PTHR12001:SF44">
    <property type="entry name" value="GERANYLGERANYL PYROPHOSPHATE SYNTHASE"/>
    <property type="match status" value="1"/>
</dbReference>
<keyword evidence="4" id="KW-0460">Magnesium</keyword>
<dbReference type="PROSITE" id="PS00723">
    <property type="entry name" value="POLYPRENYL_SYNTHASE_1"/>
    <property type="match status" value="1"/>
</dbReference>
<dbReference type="Pfam" id="PF00348">
    <property type="entry name" value="polyprenyl_synt"/>
    <property type="match status" value="1"/>
</dbReference>
<reference evidence="6 7" key="1">
    <citation type="submission" date="2024-07" db="EMBL/GenBank/DDBJ databases">
        <title>Section-level genome sequencing and comparative genomics of Aspergillus sections Usti and Cavernicolus.</title>
        <authorList>
            <consortium name="Lawrence Berkeley National Laboratory"/>
            <person name="Nybo J.L."/>
            <person name="Vesth T.C."/>
            <person name="Theobald S."/>
            <person name="Frisvad J.C."/>
            <person name="Larsen T.O."/>
            <person name="Kjaerboelling I."/>
            <person name="Rothschild-Mancinelli K."/>
            <person name="Lyhne E.K."/>
            <person name="Kogle M.E."/>
            <person name="Barry K."/>
            <person name="Clum A."/>
            <person name="Na H."/>
            <person name="Ledsgaard L."/>
            <person name="Lin J."/>
            <person name="Lipzen A."/>
            <person name="Kuo A."/>
            <person name="Riley R."/>
            <person name="Mondo S."/>
            <person name="LaButti K."/>
            <person name="Haridas S."/>
            <person name="Pangalinan J."/>
            <person name="Salamov A.A."/>
            <person name="Simmons B.A."/>
            <person name="Magnuson J.K."/>
            <person name="Chen J."/>
            <person name="Drula E."/>
            <person name="Henrissat B."/>
            <person name="Wiebenga A."/>
            <person name="Lubbers R.J."/>
            <person name="Gomes A.C."/>
            <person name="Makela M.R."/>
            <person name="Stajich J."/>
            <person name="Grigoriev I.V."/>
            <person name="Mortensen U.H."/>
            <person name="De vries R.P."/>
            <person name="Baker S.E."/>
            <person name="Andersen M.R."/>
        </authorList>
    </citation>
    <scope>NUCLEOTIDE SEQUENCE [LARGE SCALE GENOMIC DNA]</scope>
    <source>
        <strain evidence="6 7">CBS 600.67</strain>
    </source>
</reference>
<feature type="region of interest" description="Disordered" evidence="5">
    <location>
        <begin position="369"/>
        <end position="397"/>
    </location>
</feature>
<keyword evidence="3" id="KW-0479">Metal-binding</keyword>